<dbReference type="SUPFAM" id="SSF53335">
    <property type="entry name" value="S-adenosyl-L-methionine-dependent methyltransferases"/>
    <property type="match status" value="1"/>
</dbReference>
<name>A0A7C9PI76_9BURK</name>
<dbReference type="InterPro" id="IPR013216">
    <property type="entry name" value="Methyltransf_11"/>
</dbReference>
<dbReference type="GO" id="GO:0008757">
    <property type="term" value="F:S-adenosylmethionine-dependent methyltransferase activity"/>
    <property type="evidence" value="ECO:0007669"/>
    <property type="project" value="InterPro"/>
</dbReference>
<sequence>MSVLPPSTAVYLPSAEGGEAASGRSRGLDLRASRRALRRRLQAPQSPWLDQEVSRRMAERLGVIRQPPARVLDWSCAPASPDPALRAALQPVQWGQVWPAGGDLPAPLAAPWWRQAWRQVRGAGQAAVPVPQDEVARGGWDLVWSVMALPLVDDPVALLRQWHRALVPGGFLMFATLGPGSLASLRGLYQRLGWGPAMAPLVDMHDLGDMLVEAGFADPVMDQETLTLTFSRPQDLMAELRGLGANLDPGRHAGLRTPRWLDRWQQALLALGSVAPQGRIPLELELVYGHAFRGPDRGPAVSAEARIGLEDMTAMLRRRPPG</sequence>
<evidence type="ECO:0000313" key="4">
    <source>
        <dbReference type="EMBL" id="NDY92556.1"/>
    </source>
</evidence>
<dbReference type="Proteomes" id="UP000484255">
    <property type="component" value="Unassembled WGS sequence"/>
</dbReference>
<dbReference type="GO" id="GO:0032259">
    <property type="term" value="P:methylation"/>
    <property type="evidence" value="ECO:0007669"/>
    <property type="project" value="UniProtKB-KW"/>
</dbReference>
<keyword evidence="2" id="KW-0808">Transferase</keyword>
<dbReference type="PANTHER" id="PTHR13090:SF1">
    <property type="entry name" value="ARGININE-HYDROXYLASE NDUFAF5, MITOCHONDRIAL"/>
    <property type="match status" value="1"/>
</dbReference>
<dbReference type="Pfam" id="PF08241">
    <property type="entry name" value="Methyltransf_11"/>
    <property type="match status" value="1"/>
</dbReference>
<reference evidence="4 5" key="1">
    <citation type="submission" date="2020-02" db="EMBL/GenBank/DDBJ databases">
        <title>Ideonella bacterium strain TBM-1.</title>
        <authorList>
            <person name="Chen W.-M."/>
        </authorList>
    </citation>
    <scope>NUCLEOTIDE SEQUENCE [LARGE SCALE GENOMIC DNA]</scope>
    <source>
        <strain evidence="4 5">TBM-1</strain>
    </source>
</reference>
<feature type="domain" description="Methyltransferase type 11" evidence="3">
    <location>
        <begin position="140"/>
        <end position="174"/>
    </location>
</feature>
<keyword evidence="5" id="KW-1185">Reference proteome</keyword>
<proteinExistence type="predicted"/>
<dbReference type="PANTHER" id="PTHR13090">
    <property type="entry name" value="ARGININE-HYDROXYLASE NDUFAF5, MITOCHONDRIAL"/>
    <property type="match status" value="1"/>
</dbReference>
<dbReference type="InterPro" id="IPR050602">
    <property type="entry name" value="Malonyl-ACP_OMT"/>
</dbReference>
<dbReference type="InterPro" id="IPR029063">
    <property type="entry name" value="SAM-dependent_MTases_sf"/>
</dbReference>
<dbReference type="RefSeq" id="WP_163458527.1">
    <property type="nucleotide sequence ID" value="NZ_JAAGOH010000019.1"/>
</dbReference>
<accession>A0A7C9PI76</accession>
<gene>
    <name evidence="4" type="ORF">G3A44_15310</name>
</gene>
<keyword evidence="1" id="KW-0489">Methyltransferase</keyword>
<evidence type="ECO:0000313" key="5">
    <source>
        <dbReference type="Proteomes" id="UP000484255"/>
    </source>
</evidence>
<evidence type="ECO:0000259" key="3">
    <source>
        <dbReference type="Pfam" id="PF08241"/>
    </source>
</evidence>
<evidence type="ECO:0000256" key="2">
    <source>
        <dbReference type="ARBA" id="ARBA00022679"/>
    </source>
</evidence>
<protein>
    <submittedName>
        <fullName evidence="4">Biotin synthase</fullName>
    </submittedName>
</protein>
<evidence type="ECO:0000256" key="1">
    <source>
        <dbReference type="ARBA" id="ARBA00022603"/>
    </source>
</evidence>
<dbReference type="Gene3D" id="3.40.50.150">
    <property type="entry name" value="Vaccinia Virus protein VP39"/>
    <property type="match status" value="1"/>
</dbReference>
<comment type="caution">
    <text evidence="4">The sequence shown here is derived from an EMBL/GenBank/DDBJ whole genome shotgun (WGS) entry which is preliminary data.</text>
</comment>
<dbReference type="EMBL" id="JAAGOH010000019">
    <property type="protein sequence ID" value="NDY92556.1"/>
    <property type="molecule type" value="Genomic_DNA"/>
</dbReference>
<organism evidence="4 5">
    <name type="scientific">Ideonella livida</name>
    <dbReference type="NCBI Taxonomy" id="2707176"/>
    <lineage>
        <taxon>Bacteria</taxon>
        <taxon>Pseudomonadati</taxon>
        <taxon>Pseudomonadota</taxon>
        <taxon>Betaproteobacteria</taxon>
        <taxon>Burkholderiales</taxon>
        <taxon>Sphaerotilaceae</taxon>
        <taxon>Ideonella</taxon>
    </lineage>
</organism>
<dbReference type="AlphaFoldDB" id="A0A7C9PI76"/>